<evidence type="ECO:0000256" key="2">
    <source>
        <dbReference type="ARBA" id="ARBA00005189"/>
    </source>
</evidence>
<comment type="similarity">
    <text evidence="5">Belongs to the class-II pyridoxal-phosphate-dependent aminotransferase family.</text>
</comment>
<dbReference type="Gene3D" id="3.90.1150.10">
    <property type="entry name" value="Aspartate Aminotransferase, domain 1"/>
    <property type="match status" value="1"/>
</dbReference>
<dbReference type="GO" id="GO:0016740">
    <property type="term" value="F:transferase activity"/>
    <property type="evidence" value="ECO:0007669"/>
    <property type="project" value="UniProtKB-KW"/>
</dbReference>
<proteinExistence type="inferred from homology"/>
<evidence type="ECO:0000256" key="3">
    <source>
        <dbReference type="ARBA" id="ARBA00022679"/>
    </source>
</evidence>
<dbReference type="SUPFAM" id="SSF53383">
    <property type="entry name" value="PLP-dependent transferases"/>
    <property type="match status" value="1"/>
</dbReference>
<evidence type="ECO:0000256" key="4">
    <source>
        <dbReference type="ARBA" id="ARBA00022898"/>
    </source>
</evidence>
<dbReference type="OrthoDB" id="9807157at2"/>
<evidence type="ECO:0000313" key="7">
    <source>
        <dbReference type="EMBL" id="SEA34915.1"/>
    </source>
</evidence>
<keyword evidence="4 5" id="KW-0663">Pyridoxal phosphate</keyword>
<organism evidence="7 8">
    <name type="scientific">Alistipes timonensis JC136</name>
    <dbReference type="NCBI Taxonomy" id="1033731"/>
    <lineage>
        <taxon>Bacteria</taxon>
        <taxon>Pseudomonadati</taxon>
        <taxon>Bacteroidota</taxon>
        <taxon>Bacteroidia</taxon>
        <taxon>Bacteroidales</taxon>
        <taxon>Rikenellaceae</taxon>
        <taxon>Alistipes</taxon>
    </lineage>
</organism>
<dbReference type="Proteomes" id="UP000183253">
    <property type="component" value="Unassembled WGS sequence"/>
</dbReference>
<dbReference type="GO" id="GO:0030170">
    <property type="term" value="F:pyridoxal phosphate binding"/>
    <property type="evidence" value="ECO:0007669"/>
    <property type="project" value="InterPro"/>
</dbReference>
<reference evidence="7 8" key="1">
    <citation type="submission" date="2016-10" db="EMBL/GenBank/DDBJ databases">
        <authorList>
            <person name="de Groot N.N."/>
        </authorList>
    </citation>
    <scope>NUCLEOTIDE SEQUENCE [LARGE SCALE GENOMIC DNA]</scope>
    <source>
        <strain evidence="7 8">DSM 25383</strain>
    </source>
</reference>
<dbReference type="RefSeq" id="WP_010261182.1">
    <property type="nucleotide sequence ID" value="NZ_CAEG01000010.1"/>
</dbReference>
<comment type="cofactor">
    <cofactor evidence="1 5">
        <name>pyridoxal 5'-phosphate</name>
        <dbReference type="ChEBI" id="CHEBI:597326"/>
    </cofactor>
</comment>
<dbReference type="PANTHER" id="PTHR13693">
    <property type="entry name" value="CLASS II AMINOTRANSFERASE/8-AMINO-7-OXONONANOATE SYNTHASE"/>
    <property type="match status" value="1"/>
</dbReference>
<dbReference type="InterPro" id="IPR004839">
    <property type="entry name" value="Aminotransferase_I/II_large"/>
</dbReference>
<dbReference type="STRING" id="1033731.SAMN05444145_1033"/>
<dbReference type="InterPro" id="IPR001917">
    <property type="entry name" value="Aminotrans_II_pyridoxalP_BS"/>
</dbReference>
<sequence length="423" mass="46871">MVDIFSRLEKNAGGPIGQYMEYAHGYYAFPKLEGDIGPHMVFRGKKMLNWSLNNYLGLANHPEVRKADAEGAAQFGMAAPMGARMMSGQTVYHERLERELAEFVGKEDAFLLNFGYQGMISIIDCLLTPRDVVVYDAEAHACIIDGLRLHKGKRFVFGHNDMDSLRLQLQHATDLAEEQNGGVLVITEGVFGMKGDLGKLDEIVALKKDFQFRLLVDDAHGFGTMGPGGRGTAAHFGVADGVDVLFNTFAKSMAGIGAFVSGPRWLINLLRYNMRSQLYAKSLPMPMVIGALKRLELIRNHPEFQQKLWENVRALQSSLKENGFEIGVTNSPVTPVFLKGGIPEATNLVVDLRENHGIFCSMVVYPVIPKGEIILRIIPTAVHTLEDVKVTIEAFKAVREKLESGYYASLPIPVRADEGFKVR</sequence>
<dbReference type="InterPro" id="IPR015421">
    <property type="entry name" value="PyrdxlP-dep_Trfase_major"/>
</dbReference>
<evidence type="ECO:0000313" key="8">
    <source>
        <dbReference type="Proteomes" id="UP000183253"/>
    </source>
</evidence>
<dbReference type="InterPro" id="IPR015424">
    <property type="entry name" value="PyrdxlP-dep_Trfase"/>
</dbReference>
<evidence type="ECO:0000256" key="5">
    <source>
        <dbReference type="RuleBase" id="RU003693"/>
    </source>
</evidence>
<dbReference type="InterPro" id="IPR015422">
    <property type="entry name" value="PyrdxlP-dep_Trfase_small"/>
</dbReference>
<dbReference type="PROSITE" id="PS00599">
    <property type="entry name" value="AA_TRANSFER_CLASS_2"/>
    <property type="match status" value="1"/>
</dbReference>
<feature type="domain" description="Aminotransferase class I/classII large" evidence="6">
    <location>
        <begin position="45"/>
        <end position="394"/>
    </location>
</feature>
<keyword evidence="3 7" id="KW-0808">Transferase</keyword>
<dbReference type="Pfam" id="PF00155">
    <property type="entry name" value="Aminotran_1_2"/>
    <property type="match status" value="1"/>
</dbReference>
<accession>A0A1H4AFZ6</accession>
<protein>
    <submittedName>
        <fullName evidence="7">Glycine C-acetyltransferase</fullName>
    </submittedName>
</protein>
<dbReference type="AlphaFoldDB" id="A0A1H4AFZ6"/>
<dbReference type="EMBL" id="FNRI01000003">
    <property type="protein sequence ID" value="SEA34915.1"/>
    <property type="molecule type" value="Genomic_DNA"/>
</dbReference>
<dbReference type="Gene3D" id="3.40.640.10">
    <property type="entry name" value="Type I PLP-dependent aspartate aminotransferase-like (Major domain)"/>
    <property type="match status" value="1"/>
</dbReference>
<gene>
    <name evidence="7" type="ORF">SAMN05444145_1033</name>
</gene>
<name>A0A1H4AFZ6_9BACT</name>
<comment type="pathway">
    <text evidence="2">Lipid metabolism.</text>
</comment>
<dbReference type="InterPro" id="IPR050087">
    <property type="entry name" value="AON_synthase_class-II"/>
</dbReference>
<keyword evidence="8" id="KW-1185">Reference proteome</keyword>
<evidence type="ECO:0000259" key="6">
    <source>
        <dbReference type="Pfam" id="PF00155"/>
    </source>
</evidence>
<evidence type="ECO:0000256" key="1">
    <source>
        <dbReference type="ARBA" id="ARBA00001933"/>
    </source>
</evidence>